<proteinExistence type="predicted"/>
<protein>
    <submittedName>
        <fullName evidence="1">Uncharacterized protein</fullName>
    </submittedName>
</protein>
<organism evidence="1 2">
    <name type="scientific">Haloarchaeobius iranensis</name>
    <dbReference type="NCBI Taxonomy" id="996166"/>
    <lineage>
        <taxon>Archaea</taxon>
        <taxon>Methanobacteriati</taxon>
        <taxon>Methanobacteriota</taxon>
        <taxon>Stenosarchaea group</taxon>
        <taxon>Halobacteria</taxon>
        <taxon>Halobacteriales</taxon>
        <taxon>Halorubellaceae</taxon>
        <taxon>Haloarchaeobius</taxon>
    </lineage>
</organism>
<keyword evidence="2" id="KW-1185">Reference proteome</keyword>
<evidence type="ECO:0000313" key="2">
    <source>
        <dbReference type="Proteomes" id="UP000199370"/>
    </source>
</evidence>
<name>A0A1H0A2A6_9EURY</name>
<accession>A0A1H0A2A6</accession>
<gene>
    <name evidence="1" type="ORF">SAMN05192554_12431</name>
</gene>
<dbReference type="Proteomes" id="UP000199370">
    <property type="component" value="Unassembled WGS sequence"/>
</dbReference>
<dbReference type="EMBL" id="FNIA01000024">
    <property type="protein sequence ID" value="SDN27942.1"/>
    <property type="molecule type" value="Genomic_DNA"/>
</dbReference>
<dbReference type="AlphaFoldDB" id="A0A1H0A2A6"/>
<reference evidence="1 2" key="1">
    <citation type="submission" date="2016-10" db="EMBL/GenBank/DDBJ databases">
        <authorList>
            <person name="de Groot N.N."/>
        </authorList>
    </citation>
    <scope>NUCLEOTIDE SEQUENCE [LARGE SCALE GENOMIC DNA]</scope>
    <source>
        <strain evidence="2">EB21,IBRC-M 10013,KCTC 4048</strain>
    </source>
</reference>
<dbReference type="STRING" id="996166.SAMN05192554_12431"/>
<dbReference type="RefSeq" id="WP_139172369.1">
    <property type="nucleotide sequence ID" value="NZ_FNIA01000024.1"/>
</dbReference>
<evidence type="ECO:0000313" key="1">
    <source>
        <dbReference type="EMBL" id="SDN27942.1"/>
    </source>
</evidence>
<sequence>MSLDWPETFDRTPPDNREPYPHHFQVSLERAFGNVVTQVDRLEGAELIAIETASGATAGPPATTGDIENPGVVVRFRNDGVVYAVPCDRWAALRDNVQAVAKYLEAKRALDRYGVETLTDEFATQKVRLD</sequence>
<dbReference type="OrthoDB" id="11397at2157"/>